<proteinExistence type="inferred from homology"/>
<dbReference type="InterPro" id="IPR049704">
    <property type="entry name" value="Aminotrans_3_PPA_site"/>
</dbReference>
<protein>
    <recommendedName>
        <fullName evidence="11">Adenosylmethionine-8-amino-7-oxononanoate aminotransferase</fullName>
        <ecNumber evidence="11">2.6.1.62</ecNumber>
    </recommendedName>
    <alternativeName>
        <fullName evidence="11">7,8-diamino-pelargonic acid aminotransferase</fullName>
        <shortName evidence="11">DAPA AT</shortName>
        <shortName evidence="11">DAPA aminotransferase</shortName>
    </alternativeName>
    <alternativeName>
        <fullName evidence="11">7,8-diaminononanoate synthase</fullName>
        <shortName evidence="11">DANS</shortName>
    </alternativeName>
    <alternativeName>
        <fullName evidence="11">Diaminopelargonic acid synthase</fullName>
    </alternativeName>
</protein>
<evidence type="ECO:0000256" key="7">
    <source>
        <dbReference type="ARBA" id="ARBA00022691"/>
    </source>
</evidence>
<keyword evidence="4 11" id="KW-0963">Cytoplasm</keyword>
<evidence type="ECO:0000256" key="4">
    <source>
        <dbReference type="ARBA" id="ARBA00022490"/>
    </source>
</evidence>
<evidence type="ECO:0000256" key="6">
    <source>
        <dbReference type="ARBA" id="ARBA00022679"/>
    </source>
</evidence>
<evidence type="ECO:0000313" key="13">
    <source>
        <dbReference type="Proteomes" id="UP000032522"/>
    </source>
</evidence>
<comment type="subunit">
    <text evidence="3 11">Homodimer.</text>
</comment>
<dbReference type="Gene3D" id="3.90.1150.10">
    <property type="entry name" value="Aspartate Aminotransferase, domain 1"/>
    <property type="match status" value="1"/>
</dbReference>
<sequence length="459" mass="52123">MAYSYEQLEQWDKQCVWHPFTQMKQYAKERPLIIERGQGSYLYDVDGNRYLDGYASLWVNVHGHNDPELNAALREQLEKIAHSTLLGSANVPSILLAKRLLEYWPHMSKVFYSDTGAAAVEIALKIAYQYWKNIDPIQYAKKNKFVSLKEAYHGDTVGAVSVGGMDVFHRIFAPLLFERIEVPSPYVYRMDEYGSEQEIVGYCLRELERVLEEQHDQIAAVVIEPLVQGAAGIIVHPRGFLKGVERLCRRYGVLLICDEVAVGFGRTGTMFACEQEEVKPDLVCLGKGITGGYLPLAATLVTEEIYAAFLGDVDEDKTFYHGHTYTGNQLTCSVALKNIELIEKRGLIDSVKRKARRLAEWLDRLYDIPIVGDIRQKGLMCGIEIVKDRRTKEVFPRAAMVEHRIILEARRRGLVIRPLGPVLTFIPVLSMSEDEMAEAVRILFDSIACLYEQARAELL</sequence>
<dbReference type="GO" id="GO:0004015">
    <property type="term" value="F:adenosylmethionine-8-amino-7-oxononanoate transaminase activity"/>
    <property type="evidence" value="ECO:0007669"/>
    <property type="project" value="UniProtKB-UniRule"/>
</dbReference>
<keyword evidence="7 11" id="KW-0949">S-adenosyl-L-methionine</keyword>
<dbReference type="InterPro" id="IPR005814">
    <property type="entry name" value="Aminotrans_3"/>
</dbReference>
<dbReference type="AlphaFoldDB" id="A0A0D8BYJ2"/>
<keyword evidence="5 11" id="KW-0032">Aminotransferase</keyword>
<dbReference type="InterPro" id="IPR015424">
    <property type="entry name" value="PyrdxlP-dep_Trfase"/>
</dbReference>
<dbReference type="PANTHER" id="PTHR42684">
    <property type="entry name" value="ADENOSYLMETHIONINE-8-AMINO-7-OXONONANOATE AMINOTRANSFERASE"/>
    <property type="match status" value="1"/>
</dbReference>
<comment type="similarity">
    <text evidence="10 11">Belongs to the class-III pyridoxal-phosphate-dependent aminotransferase family. BioA subfamily.</text>
</comment>
<dbReference type="PROSITE" id="PS00600">
    <property type="entry name" value="AA_TRANSFER_CLASS_3"/>
    <property type="match status" value="1"/>
</dbReference>
<comment type="pathway">
    <text evidence="11">Cofactor biosynthesis; biotin biosynthesis; 7,8-diaminononanoate from 8-amino-7-oxononanoate (SAM route): step 1/1.</text>
</comment>
<dbReference type="Proteomes" id="UP000032522">
    <property type="component" value="Unassembled WGS sequence"/>
</dbReference>
<dbReference type="InterPro" id="IPR015421">
    <property type="entry name" value="PyrdxlP-dep_Trfase_major"/>
</dbReference>
<feature type="binding site" evidence="11">
    <location>
        <begin position="116"/>
        <end position="117"/>
    </location>
    <ligand>
        <name>pyridoxal 5'-phosphate</name>
        <dbReference type="ChEBI" id="CHEBI:597326"/>
    </ligand>
</feature>
<dbReference type="Pfam" id="PF00202">
    <property type="entry name" value="Aminotran_3"/>
    <property type="match status" value="1"/>
</dbReference>
<dbReference type="SUPFAM" id="SSF53383">
    <property type="entry name" value="PLP-dependent transferases"/>
    <property type="match status" value="1"/>
</dbReference>
<feature type="site" description="Participates in the substrate recognition with KAPA and in a stacking interaction with the adenine ring of SAM" evidence="11">
    <location>
        <position position="20"/>
    </location>
</feature>
<dbReference type="RefSeq" id="WP_044732552.1">
    <property type="nucleotide sequence ID" value="NZ_JYBP01000003.1"/>
</dbReference>
<dbReference type="FunFam" id="3.40.640.10:FF:000078">
    <property type="entry name" value="Adenosylmethionine-8-amino-7-oxononanoate aminotransferase"/>
    <property type="match status" value="1"/>
</dbReference>
<dbReference type="UniPathway" id="UPA00078">
    <property type="reaction ID" value="UER00160"/>
</dbReference>
<comment type="caution">
    <text evidence="11">Lacks conserved residue(s) required for the propagation of feature annotation.</text>
</comment>
<evidence type="ECO:0000256" key="3">
    <source>
        <dbReference type="ARBA" id="ARBA00011738"/>
    </source>
</evidence>
<reference evidence="12 13" key="1">
    <citation type="submission" date="2015-01" db="EMBL/GenBank/DDBJ databases">
        <authorList>
            <person name="Filippidou S."/>
            <person name="Jeanneret N."/>
            <person name="Russel-Delif L."/>
            <person name="Junier T."/>
            <person name="Wunderlin T."/>
            <person name="Molina V."/>
            <person name="Johnson S.L."/>
            <person name="Davenport K.W."/>
            <person name="Chain P.S."/>
            <person name="Dorador C."/>
            <person name="Junier P."/>
        </authorList>
    </citation>
    <scope>NUCLEOTIDE SEQUENCE [LARGE SCALE GENOMIC DNA]</scope>
    <source>
        <strain evidence="12 13">Et7/4</strain>
    </source>
</reference>
<dbReference type="PIRSF" id="PIRSF000521">
    <property type="entry name" value="Transaminase_4ab_Lys_Orn"/>
    <property type="match status" value="1"/>
</dbReference>
<feature type="binding site" evidence="11">
    <location>
        <position position="417"/>
    </location>
    <ligand>
        <name>substrate</name>
    </ligand>
</feature>
<evidence type="ECO:0000256" key="9">
    <source>
        <dbReference type="ARBA" id="ARBA00022898"/>
    </source>
</evidence>
<dbReference type="EC" id="2.6.1.62" evidence="11"/>
<feature type="binding site" evidence="11">
    <location>
        <position position="152"/>
    </location>
    <ligand>
        <name>substrate</name>
    </ligand>
</feature>
<dbReference type="GO" id="GO:0030170">
    <property type="term" value="F:pyridoxal phosphate binding"/>
    <property type="evidence" value="ECO:0007669"/>
    <property type="project" value="UniProtKB-UniRule"/>
</dbReference>
<organism evidence="12 13">
    <name type="scientific">Geobacillus kaustophilus</name>
    <dbReference type="NCBI Taxonomy" id="1462"/>
    <lineage>
        <taxon>Bacteria</taxon>
        <taxon>Bacillati</taxon>
        <taxon>Bacillota</taxon>
        <taxon>Bacilli</taxon>
        <taxon>Bacillales</taxon>
        <taxon>Anoxybacillaceae</taxon>
        <taxon>Geobacillus</taxon>
        <taxon>Geobacillus thermoleovorans group</taxon>
    </lineage>
</organism>
<comment type="function">
    <text evidence="11">Catalyzes the transfer of the alpha-amino group from S-adenosyl-L-methionine (SAM) to 7-keto-8-aminopelargonic acid (KAPA) to form 7,8-diaminopelargonic acid (DAPA). It is the only aminotransferase known to utilize SAM as an amino donor.</text>
</comment>
<comment type="subcellular location">
    <subcellularLocation>
        <location evidence="2 11">Cytoplasm</location>
    </subcellularLocation>
</comment>
<dbReference type="PANTHER" id="PTHR42684:SF17">
    <property type="entry name" value="ADENOSYLMETHIONINE-8-AMINO-7-OXONONANOATE AMINOTRANSFERASE"/>
    <property type="match status" value="1"/>
</dbReference>
<name>A0A0D8BYJ2_GEOKU</name>
<dbReference type="HAMAP" id="MF_00834">
    <property type="entry name" value="BioA"/>
    <property type="match status" value="1"/>
</dbReference>
<dbReference type="GO" id="GO:0005737">
    <property type="term" value="C:cytoplasm"/>
    <property type="evidence" value="ECO:0007669"/>
    <property type="project" value="UniProtKB-SubCell"/>
</dbReference>
<feature type="modified residue" description="N6-(pyridoxal phosphate)lysine" evidence="11">
    <location>
        <position position="287"/>
    </location>
</feature>
<keyword evidence="8 11" id="KW-0093">Biotin biosynthesis</keyword>
<keyword evidence="9 11" id="KW-0663">Pyridoxal phosphate</keyword>
<dbReference type="CDD" id="cd00610">
    <property type="entry name" value="OAT_like"/>
    <property type="match status" value="1"/>
</dbReference>
<evidence type="ECO:0000256" key="11">
    <source>
        <dbReference type="HAMAP-Rule" id="MF_00834"/>
    </source>
</evidence>
<feature type="binding site" evidence="11">
    <location>
        <begin position="323"/>
        <end position="324"/>
    </location>
    <ligand>
        <name>pyridoxal 5'-phosphate</name>
        <dbReference type="ChEBI" id="CHEBI:597326"/>
    </ligand>
</feature>
<evidence type="ECO:0000256" key="1">
    <source>
        <dbReference type="ARBA" id="ARBA00001933"/>
    </source>
</evidence>
<dbReference type="InterPro" id="IPR015422">
    <property type="entry name" value="PyrdxlP-dep_Trfase_small"/>
</dbReference>
<feature type="binding site" evidence="11">
    <location>
        <position position="258"/>
    </location>
    <ligand>
        <name>pyridoxal 5'-phosphate</name>
        <dbReference type="ChEBI" id="CHEBI:597326"/>
    </ligand>
</feature>
<comment type="cofactor">
    <cofactor evidence="1 11">
        <name>pyridoxal 5'-phosphate</name>
        <dbReference type="ChEBI" id="CHEBI:597326"/>
    </cofactor>
</comment>
<accession>A0A0D8BYJ2</accession>
<evidence type="ECO:0000313" key="12">
    <source>
        <dbReference type="EMBL" id="KJE29238.1"/>
    </source>
</evidence>
<evidence type="ECO:0000256" key="2">
    <source>
        <dbReference type="ARBA" id="ARBA00004496"/>
    </source>
</evidence>
<evidence type="ECO:0000256" key="10">
    <source>
        <dbReference type="ARBA" id="ARBA00060970"/>
    </source>
</evidence>
<dbReference type="EMBL" id="JYBP01000003">
    <property type="protein sequence ID" value="KJE29238.1"/>
    <property type="molecule type" value="Genomic_DNA"/>
</dbReference>
<keyword evidence="6 11" id="KW-0808">Transferase</keyword>
<comment type="caution">
    <text evidence="12">The sequence shown here is derived from an EMBL/GenBank/DDBJ whole genome shotgun (WGS) entry which is preliminary data.</text>
</comment>
<dbReference type="GO" id="GO:0009102">
    <property type="term" value="P:biotin biosynthetic process"/>
    <property type="evidence" value="ECO:0007669"/>
    <property type="project" value="UniProtKB-UniRule"/>
</dbReference>
<dbReference type="PATRIC" id="fig|1462.6.peg.3386"/>
<evidence type="ECO:0000256" key="8">
    <source>
        <dbReference type="ARBA" id="ARBA00022756"/>
    </source>
</evidence>
<dbReference type="Gene3D" id="3.40.640.10">
    <property type="entry name" value="Type I PLP-dependent aspartate aminotransferase-like (Major domain)"/>
    <property type="match status" value="1"/>
</dbReference>
<comment type="catalytic activity">
    <reaction evidence="11">
        <text>(8S)-8-amino-7-oxononanoate + S-adenosyl-L-methionine = S-adenosyl-4-methylsulfanyl-2-oxobutanoate + (7R,8S)-7,8-diammoniononanoate</text>
        <dbReference type="Rhea" id="RHEA:16861"/>
        <dbReference type="ChEBI" id="CHEBI:16490"/>
        <dbReference type="ChEBI" id="CHEBI:59789"/>
        <dbReference type="ChEBI" id="CHEBI:149468"/>
        <dbReference type="ChEBI" id="CHEBI:149469"/>
        <dbReference type="EC" id="2.6.1.62"/>
    </reaction>
</comment>
<dbReference type="InterPro" id="IPR005815">
    <property type="entry name" value="BioA"/>
</dbReference>
<gene>
    <name evidence="11 12" type="primary">bioA</name>
    <name evidence="12" type="ORF">LG52_3088</name>
</gene>
<evidence type="ECO:0000256" key="5">
    <source>
        <dbReference type="ARBA" id="ARBA00022576"/>
    </source>
</evidence>
<feature type="binding site" evidence="11">
    <location>
        <position position="322"/>
    </location>
    <ligand>
        <name>substrate</name>
    </ligand>
</feature>
<dbReference type="OrthoDB" id="9807885at2"/>
<feature type="binding site" evidence="11">
    <location>
        <position position="287"/>
    </location>
    <ligand>
        <name>substrate</name>
    </ligand>
</feature>
<dbReference type="NCBIfam" id="TIGR00508">
    <property type="entry name" value="bioA"/>
    <property type="match status" value="1"/>
</dbReference>